<reference evidence="6 7" key="1">
    <citation type="submission" date="2020-12" db="EMBL/GenBank/DDBJ databases">
        <title>FDA dAtabase for Regulatory Grade micrObial Sequences (FDA-ARGOS): Supporting development and validation of Infectious Disease Dx tests.</title>
        <authorList>
            <person name="Sproer C."/>
            <person name="Gronow S."/>
            <person name="Severitt S."/>
            <person name="Schroder I."/>
            <person name="Tallon L."/>
            <person name="Sadzewicz L."/>
            <person name="Zhao X."/>
            <person name="Boylan J."/>
            <person name="Ott S."/>
            <person name="Bowen H."/>
            <person name="Vavikolanu K."/>
            <person name="Mehta A."/>
            <person name="Aluvathingal J."/>
            <person name="Nadendla S."/>
            <person name="Lowell S."/>
            <person name="Myers T."/>
            <person name="Yan Y."/>
            <person name="Sichtig H."/>
        </authorList>
    </citation>
    <scope>NUCLEOTIDE SEQUENCE [LARGE SCALE GENOMIC DNA]</scope>
    <source>
        <strain evidence="6 7">FDAARGOS_877</strain>
    </source>
</reference>
<evidence type="ECO:0000259" key="5">
    <source>
        <dbReference type="Pfam" id="PF01420"/>
    </source>
</evidence>
<proteinExistence type="inferred from homology"/>
<feature type="region of interest" description="Disordered" evidence="4">
    <location>
        <begin position="1"/>
        <end position="29"/>
    </location>
</feature>
<protein>
    <submittedName>
        <fullName evidence="6">Restriction endonuclease subunit S</fullName>
    </submittedName>
</protein>
<accession>A0ABX6XVD8</accession>
<feature type="compositionally biased region" description="Polar residues" evidence="4">
    <location>
        <begin position="1"/>
        <end position="11"/>
    </location>
</feature>
<evidence type="ECO:0000313" key="7">
    <source>
        <dbReference type="Proteomes" id="UP000595058"/>
    </source>
</evidence>
<keyword evidence="6" id="KW-0378">Hydrolase</keyword>
<dbReference type="GO" id="GO:0004519">
    <property type="term" value="F:endonuclease activity"/>
    <property type="evidence" value="ECO:0007669"/>
    <property type="project" value="UniProtKB-KW"/>
</dbReference>
<dbReference type="CDD" id="cd17290">
    <property type="entry name" value="RMtype1_S_AleSS8ORF2795P_TRD1-CR1_like"/>
    <property type="match status" value="1"/>
</dbReference>
<dbReference type="Gene3D" id="3.90.220.20">
    <property type="entry name" value="DNA methylase specificity domains"/>
    <property type="match status" value="2"/>
</dbReference>
<evidence type="ECO:0000256" key="4">
    <source>
        <dbReference type="SAM" id="MobiDB-lite"/>
    </source>
</evidence>
<keyword evidence="3" id="KW-0238">DNA-binding</keyword>
<dbReference type="InterPro" id="IPR051212">
    <property type="entry name" value="Type-I_RE_S_subunit"/>
</dbReference>
<sequence length="485" mass="53260">MTNLSGANLNDGSAVGPQGEGMDSPSNFPKYPAYKDSGVEWLGTVPEGWKVSGIKFFADLITGITPPSDDLDIYAEEGWPWVRPEDLNDSGKPVRASKFLTDQGWRFCRKVQGGSTLICCIGTIGKLGFVDSDVCTNQQITAVVSRGNGRFFFYAMQALKPAFDVGATGNVLRILNSERLGNVTMAVPDHSEAESIARFLDHETARIDALIEEQQRLIELLKEKRQAVISQAVTKGLDPTVPMKDSGVAWLGEVPAHWDVIRYKLALRVFQGMAFKSSDYVEYSDVVSLRMGNIKKGGAIDLDHNLKYLPNNFSSEYDAYALREGDVVIAMTDMSPSLDFLAVPATIKDSRKDVSYLLNQRVGKLIFLPGVEAQFIKYTLLSSQLRGQLKGRGLGTVQANMSNDDLYCSFLAMPARKEQIDIVIFLDKAVSEIDEMVGEALKVNQLLNERRSALISAAVTGKIDVRGWQPSDSTQVPESAVAEAH</sequence>
<evidence type="ECO:0000256" key="3">
    <source>
        <dbReference type="ARBA" id="ARBA00023125"/>
    </source>
</evidence>
<dbReference type="Pfam" id="PF01420">
    <property type="entry name" value="Methylase_S"/>
    <property type="match status" value="1"/>
</dbReference>
<name>A0ABX6XVD8_9GAMM</name>
<organism evidence="6 7">
    <name type="scientific">Stutzerimonas frequens</name>
    <dbReference type="NCBI Taxonomy" id="2968969"/>
    <lineage>
        <taxon>Bacteria</taxon>
        <taxon>Pseudomonadati</taxon>
        <taxon>Pseudomonadota</taxon>
        <taxon>Gammaproteobacteria</taxon>
        <taxon>Pseudomonadales</taxon>
        <taxon>Pseudomonadaceae</taxon>
        <taxon>Stutzerimonas</taxon>
    </lineage>
</organism>
<dbReference type="EMBL" id="CP065720">
    <property type="protein sequence ID" value="QPT18020.1"/>
    <property type="molecule type" value="Genomic_DNA"/>
</dbReference>
<keyword evidence="2" id="KW-0680">Restriction system</keyword>
<evidence type="ECO:0000256" key="2">
    <source>
        <dbReference type="ARBA" id="ARBA00022747"/>
    </source>
</evidence>
<evidence type="ECO:0000256" key="1">
    <source>
        <dbReference type="ARBA" id="ARBA00010923"/>
    </source>
</evidence>
<evidence type="ECO:0000313" key="6">
    <source>
        <dbReference type="EMBL" id="QPT18020.1"/>
    </source>
</evidence>
<comment type="similarity">
    <text evidence="1">Belongs to the type-I restriction system S methylase family.</text>
</comment>
<dbReference type="InterPro" id="IPR044946">
    <property type="entry name" value="Restrct_endonuc_typeI_TRD_sf"/>
</dbReference>
<gene>
    <name evidence="6" type="ORF">I6G34_01275</name>
</gene>
<dbReference type="Proteomes" id="UP000595058">
    <property type="component" value="Chromosome"/>
</dbReference>
<keyword evidence="7" id="KW-1185">Reference proteome</keyword>
<dbReference type="SUPFAM" id="SSF116734">
    <property type="entry name" value="DNA methylase specificity domain"/>
    <property type="match status" value="2"/>
</dbReference>
<dbReference type="RefSeq" id="WP_102838580.1">
    <property type="nucleotide sequence ID" value="NZ_CP065720.1"/>
</dbReference>
<keyword evidence="6" id="KW-0540">Nuclease</keyword>
<keyword evidence="6" id="KW-0255">Endonuclease</keyword>
<dbReference type="Gene3D" id="1.10.287.1120">
    <property type="entry name" value="Bipartite methylase S protein"/>
    <property type="match status" value="1"/>
</dbReference>
<dbReference type="InterPro" id="IPR000055">
    <property type="entry name" value="Restrct_endonuc_typeI_TRD"/>
</dbReference>
<dbReference type="PANTHER" id="PTHR43140:SF1">
    <property type="entry name" value="TYPE I RESTRICTION ENZYME ECOKI SPECIFICITY SUBUNIT"/>
    <property type="match status" value="1"/>
</dbReference>
<feature type="domain" description="Type I restriction modification DNA specificity" evidence="5">
    <location>
        <begin position="46"/>
        <end position="216"/>
    </location>
</feature>
<dbReference type="PANTHER" id="PTHR43140">
    <property type="entry name" value="TYPE-1 RESTRICTION ENZYME ECOKI SPECIFICITY PROTEIN"/>
    <property type="match status" value="1"/>
</dbReference>
<dbReference type="GeneID" id="75211902"/>